<proteinExistence type="predicted"/>
<dbReference type="InterPro" id="IPR036397">
    <property type="entry name" value="RNaseH_sf"/>
</dbReference>
<evidence type="ECO:0000259" key="1">
    <source>
        <dbReference type="PROSITE" id="PS50994"/>
    </source>
</evidence>
<protein>
    <recommendedName>
        <fullName evidence="1">Integrase catalytic domain-containing protein</fullName>
    </recommendedName>
</protein>
<dbReference type="PROSITE" id="PS50994">
    <property type="entry name" value="INTEGRASE"/>
    <property type="match status" value="1"/>
</dbReference>
<dbReference type="SUPFAM" id="SSF56672">
    <property type="entry name" value="DNA/RNA polymerases"/>
    <property type="match status" value="1"/>
</dbReference>
<dbReference type="AlphaFoldDB" id="A0AAW0U7Q6"/>
<dbReference type="SUPFAM" id="SSF53098">
    <property type="entry name" value="Ribonuclease H-like"/>
    <property type="match status" value="1"/>
</dbReference>
<feature type="domain" description="Integrase catalytic" evidence="1">
    <location>
        <begin position="234"/>
        <end position="322"/>
    </location>
</feature>
<dbReference type="InterPro" id="IPR012337">
    <property type="entry name" value="RNaseH-like_sf"/>
</dbReference>
<organism evidence="2 3">
    <name type="scientific">Scylla paramamosain</name>
    <name type="common">Mud crab</name>
    <dbReference type="NCBI Taxonomy" id="85552"/>
    <lineage>
        <taxon>Eukaryota</taxon>
        <taxon>Metazoa</taxon>
        <taxon>Ecdysozoa</taxon>
        <taxon>Arthropoda</taxon>
        <taxon>Crustacea</taxon>
        <taxon>Multicrustacea</taxon>
        <taxon>Malacostraca</taxon>
        <taxon>Eumalacostraca</taxon>
        <taxon>Eucarida</taxon>
        <taxon>Decapoda</taxon>
        <taxon>Pleocyemata</taxon>
        <taxon>Brachyura</taxon>
        <taxon>Eubrachyura</taxon>
        <taxon>Portunoidea</taxon>
        <taxon>Portunidae</taxon>
        <taxon>Portuninae</taxon>
        <taxon>Scylla</taxon>
    </lineage>
</organism>
<dbReference type="GO" id="GO:0071897">
    <property type="term" value="P:DNA biosynthetic process"/>
    <property type="evidence" value="ECO:0007669"/>
    <property type="project" value="UniProtKB-ARBA"/>
</dbReference>
<name>A0AAW0U7Q6_SCYPA</name>
<reference evidence="2 3" key="1">
    <citation type="submission" date="2023-03" db="EMBL/GenBank/DDBJ databases">
        <title>High-quality genome of Scylla paramamosain provides insights in environmental adaptation.</title>
        <authorList>
            <person name="Zhang L."/>
        </authorList>
    </citation>
    <scope>NUCLEOTIDE SEQUENCE [LARGE SCALE GENOMIC DNA]</scope>
    <source>
        <strain evidence="2">LZ_2023a</strain>
        <tissue evidence="2">Muscle</tissue>
    </source>
</reference>
<dbReference type="EMBL" id="JARAKH010000016">
    <property type="protein sequence ID" value="KAK8396070.1"/>
    <property type="molecule type" value="Genomic_DNA"/>
</dbReference>
<keyword evidence="3" id="KW-1185">Reference proteome</keyword>
<comment type="caution">
    <text evidence="2">The sequence shown here is derived from an EMBL/GenBank/DDBJ whole genome shotgun (WGS) entry which is preliminary data.</text>
</comment>
<gene>
    <name evidence="2" type="ORF">O3P69_005282</name>
</gene>
<dbReference type="Proteomes" id="UP001487740">
    <property type="component" value="Unassembled WGS sequence"/>
</dbReference>
<dbReference type="GO" id="GO:0042575">
    <property type="term" value="C:DNA polymerase complex"/>
    <property type="evidence" value="ECO:0007669"/>
    <property type="project" value="UniProtKB-ARBA"/>
</dbReference>
<dbReference type="Gene3D" id="3.30.420.10">
    <property type="entry name" value="Ribonuclease H-like superfamily/Ribonuclease H"/>
    <property type="match status" value="1"/>
</dbReference>
<dbReference type="InterPro" id="IPR043502">
    <property type="entry name" value="DNA/RNA_pol_sf"/>
</dbReference>
<evidence type="ECO:0000313" key="3">
    <source>
        <dbReference type="Proteomes" id="UP001487740"/>
    </source>
</evidence>
<sequence length="322" mass="34634">MTDLIRAVGLPLSSAMLRYRHAYLMRHPCSAGGSAPFSPHSRVLGARRRCVRSSHAVAPSAGTRHATSRRDTAFTEACLASEKASLQRLEATHASSPGKWAARGLLAMQPAPSSPPITRATPPLSHLAIGRLPPTLPPDAESVFQVLGHSLTTQAAMLLARLNDLLKGDEKTSLKLLEWGQDAFSAIKRRLVSLGRLACPVSHSPTVLYTDASAEAVGAIHEQKVAGRQGPPSHPHQPIPTLTDCFHTVHVDVIGSLTPSSGYRYLLTCIDRTTHWGAAIPMPDNTAECMAAHFLLGWITYFGASAIVITDHSSYRWMVATP</sequence>
<dbReference type="InterPro" id="IPR001584">
    <property type="entry name" value="Integrase_cat-core"/>
</dbReference>
<dbReference type="GO" id="GO:0015074">
    <property type="term" value="P:DNA integration"/>
    <property type="evidence" value="ECO:0007669"/>
    <property type="project" value="InterPro"/>
</dbReference>
<dbReference type="GO" id="GO:0003676">
    <property type="term" value="F:nucleic acid binding"/>
    <property type="evidence" value="ECO:0007669"/>
    <property type="project" value="InterPro"/>
</dbReference>
<accession>A0AAW0U7Q6</accession>
<evidence type="ECO:0000313" key="2">
    <source>
        <dbReference type="EMBL" id="KAK8396070.1"/>
    </source>
</evidence>